<dbReference type="Proteomes" id="UP001213623">
    <property type="component" value="Chromosome 4"/>
</dbReference>
<dbReference type="SUPFAM" id="SSF52540">
    <property type="entry name" value="P-loop containing nucleoside triphosphate hydrolases"/>
    <property type="match status" value="1"/>
</dbReference>
<keyword evidence="6 22" id="KW-0808">Transferase</keyword>
<keyword evidence="5 22" id="KW-0328">Glycosyltransferase</keyword>
<keyword evidence="14" id="KW-0479">Metal-binding</keyword>
<feature type="repeat" description="WD" evidence="15">
    <location>
        <begin position="105"/>
        <end position="138"/>
    </location>
</feature>
<dbReference type="Gene3D" id="2.130.10.10">
    <property type="entry name" value="YVTN repeat-like/Quinoprotein amine dehydrogenase"/>
    <property type="match status" value="1"/>
</dbReference>
<keyword evidence="8 18" id="KW-1133">Transmembrane helix</keyword>
<keyword evidence="16" id="KW-0009">Actin-binding</keyword>
<evidence type="ECO:0000256" key="9">
    <source>
        <dbReference type="ARBA" id="ARBA00023123"/>
    </source>
</evidence>
<comment type="subcellular location">
    <subcellularLocation>
        <location evidence="2">Cell membrane</location>
        <topology evidence="2">Multi-pass membrane protein</topology>
    </subcellularLocation>
    <subcellularLocation>
        <location evidence="1">Cytoplasmic vesicle membrane</location>
        <topology evidence="1">Multi-pass membrane protein</topology>
    </subcellularLocation>
</comment>
<dbReference type="EC" id="2.4.1.16" evidence="3"/>
<feature type="domain" description="DEK-C" evidence="21">
    <location>
        <begin position="2305"/>
        <end position="2360"/>
    </location>
</feature>
<dbReference type="GO" id="GO:0030659">
    <property type="term" value="C:cytoplasmic vesicle membrane"/>
    <property type="evidence" value="ECO:0007669"/>
    <property type="project" value="UniProtKB-SubCell"/>
</dbReference>
<dbReference type="PROSITE" id="PS50082">
    <property type="entry name" value="WD_REPEATS_2"/>
    <property type="match status" value="2"/>
</dbReference>
<keyword evidence="15" id="KW-0853">WD repeat</keyword>
<dbReference type="InterPro" id="IPR036322">
    <property type="entry name" value="WD40_repeat_dom_sf"/>
</dbReference>
<feature type="transmembrane region" description="Helical" evidence="18">
    <location>
        <begin position="1399"/>
        <end position="1419"/>
    </location>
</feature>
<dbReference type="GO" id="GO:0030428">
    <property type="term" value="C:cell septum"/>
    <property type="evidence" value="ECO:0007669"/>
    <property type="project" value="TreeGrafter"/>
</dbReference>
<name>A0AAF0ELA6_9BASI</name>
<dbReference type="SUPFAM" id="SSF55856">
    <property type="entry name" value="Cytochrome b5-like heme/steroid binding domain"/>
    <property type="match status" value="1"/>
</dbReference>
<evidence type="ECO:0000256" key="2">
    <source>
        <dbReference type="ARBA" id="ARBA00004651"/>
    </source>
</evidence>
<evidence type="ECO:0000259" key="20">
    <source>
        <dbReference type="PROSITE" id="PS51456"/>
    </source>
</evidence>
<dbReference type="GO" id="GO:0016459">
    <property type="term" value="C:myosin complex"/>
    <property type="evidence" value="ECO:0007669"/>
    <property type="project" value="UniProtKB-KW"/>
</dbReference>
<evidence type="ECO:0000256" key="11">
    <source>
        <dbReference type="ARBA" id="ARBA00023175"/>
    </source>
</evidence>
<dbReference type="PROSITE" id="PS51456">
    <property type="entry name" value="MYOSIN_MOTOR"/>
    <property type="match status" value="1"/>
</dbReference>
<evidence type="ECO:0000256" key="5">
    <source>
        <dbReference type="ARBA" id="ARBA00022676"/>
    </source>
</evidence>
<evidence type="ECO:0000256" key="16">
    <source>
        <dbReference type="PROSITE-ProRule" id="PRU00782"/>
    </source>
</evidence>
<dbReference type="GO" id="GO:0005886">
    <property type="term" value="C:plasma membrane"/>
    <property type="evidence" value="ECO:0007669"/>
    <property type="project" value="UniProtKB-SubCell"/>
</dbReference>
<feature type="binding site" evidence="16">
    <location>
        <begin position="650"/>
        <end position="657"/>
    </location>
    <ligand>
        <name>ATP</name>
        <dbReference type="ChEBI" id="CHEBI:30616"/>
    </ligand>
</feature>
<dbReference type="GO" id="GO:0008270">
    <property type="term" value="F:zinc ion binding"/>
    <property type="evidence" value="ECO:0007669"/>
    <property type="project" value="UniProtKB-KW"/>
</dbReference>
<dbReference type="InterPro" id="IPR036961">
    <property type="entry name" value="Kinesin_motor_dom_sf"/>
</dbReference>
<dbReference type="InterPro" id="IPR029044">
    <property type="entry name" value="Nucleotide-diphossugar_trans"/>
</dbReference>
<evidence type="ECO:0000313" key="22">
    <source>
        <dbReference type="EMBL" id="WFD27478.1"/>
    </source>
</evidence>
<feature type="transmembrane region" description="Helical" evidence="18">
    <location>
        <begin position="1440"/>
        <end position="1459"/>
    </location>
</feature>
<dbReference type="GO" id="GO:0031505">
    <property type="term" value="P:fungal-type cell wall organization"/>
    <property type="evidence" value="ECO:0007669"/>
    <property type="project" value="TreeGrafter"/>
</dbReference>
<dbReference type="PANTHER" id="PTHR22914:SF45">
    <property type="entry name" value="CHITIN SYNTHASE"/>
    <property type="match status" value="1"/>
</dbReference>
<evidence type="ECO:0000256" key="12">
    <source>
        <dbReference type="ARBA" id="ARBA00023180"/>
    </source>
</evidence>
<dbReference type="EMBL" id="CP119895">
    <property type="protein sequence ID" value="WFD27478.1"/>
    <property type="molecule type" value="Genomic_DNA"/>
</dbReference>
<keyword evidence="12" id="KW-0325">Glycoprotein</keyword>
<dbReference type="PRINTS" id="PR00193">
    <property type="entry name" value="MYOSINHEAVY"/>
</dbReference>
<feature type="repeat" description="WD" evidence="15">
    <location>
        <begin position="287"/>
        <end position="313"/>
    </location>
</feature>
<dbReference type="SMART" id="SM00320">
    <property type="entry name" value="WD40"/>
    <property type="match status" value="5"/>
</dbReference>
<organism evidence="22 23">
    <name type="scientific">Malassezia nana</name>
    <dbReference type="NCBI Taxonomy" id="180528"/>
    <lineage>
        <taxon>Eukaryota</taxon>
        <taxon>Fungi</taxon>
        <taxon>Dikarya</taxon>
        <taxon>Basidiomycota</taxon>
        <taxon>Ustilaginomycotina</taxon>
        <taxon>Malasseziomycetes</taxon>
        <taxon>Malasseziales</taxon>
        <taxon>Malasseziaceae</taxon>
        <taxon>Malassezia</taxon>
    </lineage>
</organism>
<dbReference type="InterPro" id="IPR015943">
    <property type="entry name" value="WD40/YVTN_repeat-like_dom_sf"/>
</dbReference>
<feature type="region of interest" description="Disordered" evidence="17">
    <location>
        <begin position="1"/>
        <end position="21"/>
    </location>
</feature>
<dbReference type="GO" id="GO:0006031">
    <property type="term" value="P:chitin biosynthetic process"/>
    <property type="evidence" value="ECO:0007669"/>
    <property type="project" value="TreeGrafter"/>
</dbReference>
<evidence type="ECO:0000256" key="4">
    <source>
        <dbReference type="ARBA" id="ARBA00022475"/>
    </source>
</evidence>
<evidence type="ECO:0000256" key="17">
    <source>
        <dbReference type="SAM" id="MobiDB-lite"/>
    </source>
</evidence>
<dbReference type="Gene3D" id="1.20.58.530">
    <property type="match status" value="1"/>
</dbReference>
<dbReference type="InterPro" id="IPR004835">
    <property type="entry name" value="Chitin_synth"/>
</dbReference>
<evidence type="ECO:0000256" key="7">
    <source>
        <dbReference type="ARBA" id="ARBA00022692"/>
    </source>
</evidence>
<comment type="similarity">
    <text evidence="16">Belongs to the TRAFAC class myosin-kinesin ATPase superfamily. Myosin family.</text>
</comment>
<feature type="transmembrane region" description="Helical" evidence="18">
    <location>
        <begin position="1701"/>
        <end position="1725"/>
    </location>
</feature>
<evidence type="ECO:0000256" key="3">
    <source>
        <dbReference type="ARBA" id="ARBA00012543"/>
    </source>
</evidence>
<evidence type="ECO:0000256" key="15">
    <source>
        <dbReference type="PROSITE-ProRule" id="PRU00221"/>
    </source>
</evidence>
<feature type="compositionally biased region" description="Pro residues" evidence="17">
    <location>
        <begin position="2283"/>
        <end position="2305"/>
    </location>
</feature>
<dbReference type="PROSITE" id="PS50157">
    <property type="entry name" value="ZINC_FINGER_C2H2_2"/>
    <property type="match status" value="1"/>
</dbReference>
<dbReference type="Pfam" id="PF00400">
    <property type="entry name" value="WD40"/>
    <property type="match status" value="2"/>
</dbReference>
<evidence type="ECO:0000256" key="1">
    <source>
        <dbReference type="ARBA" id="ARBA00004439"/>
    </source>
</evidence>
<dbReference type="Pfam" id="PF03142">
    <property type="entry name" value="Chitin_synth_2"/>
    <property type="match status" value="1"/>
</dbReference>
<dbReference type="Gene3D" id="3.40.850.10">
    <property type="entry name" value="Kinesin motor domain"/>
    <property type="match status" value="1"/>
</dbReference>
<dbReference type="Gene3D" id="1.20.120.720">
    <property type="entry name" value="Myosin VI head, motor domain, U50 subdomain"/>
    <property type="match status" value="1"/>
</dbReference>
<dbReference type="GO" id="GO:0003774">
    <property type="term" value="F:cytoskeletal motor activity"/>
    <property type="evidence" value="ECO:0007669"/>
    <property type="project" value="UniProtKB-UniRule"/>
</dbReference>
<evidence type="ECO:0000259" key="19">
    <source>
        <dbReference type="PROSITE" id="PS50157"/>
    </source>
</evidence>
<keyword evidence="16" id="KW-0547">Nucleotide-binding</keyword>
<feature type="region of interest" description="Disordered" evidence="17">
    <location>
        <begin position="532"/>
        <end position="554"/>
    </location>
</feature>
<dbReference type="Gene3D" id="3.90.550.10">
    <property type="entry name" value="Spore Coat Polysaccharide Biosynthesis Protein SpsA, Chain A"/>
    <property type="match status" value="1"/>
</dbReference>
<dbReference type="Pfam" id="PF00063">
    <property type="entry name" value="Myosin_head"/>
    <property type="match status" value="1"/>
</dbReference>
<dbReference type="SUPFAM" id="SSF109715">
    <property type="entry name" value="DEK C-terminal domain"/>
    <property type="match status" value="1"/>
</dbReference>
<dbReference type="InterPro" id="IPR001609">
    <property type="entry name" value="Myosin_head_motor_dom-like"/>
</dbReference>
<protein>
    <recommendedName>
        <fullName evidence="3">chitin synthase</fullName>
        <ecNumber evidence="3">2.4.1.16</ecNumber>
    </recommendedName>
</protein>
<evidence type="ECO:0000256" key="8">
    <source>
        <dbReference type="ARBA" id="ARBA00022989"/>
    </source>
</evidence>
<keyword evidence="16" id="KW-0067">ATP-binding</keyword>
<evidence type="ECO:0000313" key="23">
    <source>
        <dbReference type="Proteomes" id="UP001213623"/>
    </source>
</evidence>
<dbReference type="SMART" id="SM01117">
    <property type="entry name" value="Cyt-b5"/>
    <property type="match status" value="2"/>
</dbReference>
<keyword evidence="13" id="KW-0968">Cytoplasmic vesicle</keyword>
<dbReference type="Gene3D" id="1.10.10.820">
    <property type="match status" value="1"/>
</dbReference>
<keyword evidence="14" id="KW-0863">Zinc-finger</keyword>
<keyword evidence="11 16" id="KW-0505">Motor protein</keyword>
<keyword evidence="9 16" id="KW-0518">Myosin</keyword>
<dbReference type="Gene3D" id="1.10.10.60">
    <property type="entry name" value="Homeodomain-like"/>
    <property type="match status" value="1"/>
</dbReference>
<dbReference type="GO" id="GO:0003779">
    <property type="term" value="F:actin binding"/>
    <property type="evidence" value="ECO:0007669"/>
    <property type="project" value="UniProtKB-KW"/>
</dbReference>
<feature type="region of interest" description="Disordered" evidence="17">
    <location>
        <begin position="2227"/>
        <end position="2307"/>
    </location>
</feature>
<evidence type="ECO:0000256" key="10">
    <source>
        <dbReference type="ARBA" id="ARBA00023136"/>
    </source>
</evidence>
<proteinExistence type="inferred from homology"/>
<feature type="region of interest" description="Disordered" evidence="17">
    <location>
        <begin position="1107"/>
        <end position="1148"/>
    </location>
</feature>
<reference evidence="22" key="1">
    <citation type="submission" date="2023-03" db="EMBL/GenBank/DDBJ databases">
        <title>Mating type loci evolution in Malassezia.</title>
        <authorList>
            <person name="Coelho M.A."/>
        </authorList>
    </citation>
    <scope>NUCLEOTIDE SEQUENCE</scope>
    <source>
        <strain evidence="22">CBS 9557</strain>
    </source>
</reference>
<dbReference type="Pfam" id="PF08766">
    <property type="entry name" value="DEK_C"/>
    <property type="match status" value="1"/>
</dbReference>
<keyword evidence="7 18" id="KW-0812">Transmembrane</keyword>
<dbReference type="GO" id="GO:0004100">
    <property type="term" value="F:chitin synthase activity"/>
    <property type="evidence" value="ECO:0007669"/>
    <property type="project" value="UniProtKB-EC"/>
</dbReference>
<evidence type="ECO:0000256" key="14">
    <source>
        <dbReference type="PROSITE-ProRule" id="PRU00042"/>
    </source>
</evidence>
<evidence type="ECO:0000256" key="18">
    <source>
        <dbReference type="SAM" id="Phobius"/>
    </source>
</evidence>
<keyword evidence="14" id="KW-0862">Zinc</keyword>
<accession>A0AAF0ELA6</accession>
<feature type="domain" description="Myosin motor" evidence="20">
    <location>
        <begin position="548"/>
        <end position="1297"/>
    </location>
</feature>
<dbReference type="PANTHER" id="PTHR22914">
    <property type="entry name" value="CHITIN SYNTHASE"/>
    <property type="match status" value="1"/>
</dbReference>
<feature type="transmembrane region" description="Helical" evidence="18">
    <location>
        <begin position="2123"/>
        <end position="2144"/>
    </location>
</feature>
<keyword evidence="23" id="KW-1185">Reference proteome</keyword>
<feature type="region of interest" description="Disordered" evidence="17">
    <location>
        <begin position="328"/>
        <end position="367"/>
    </location>
</feature>
<dbReference type="InterPro" id="IPR001199">
    <property type="entry name" value="Cyt_B5-like_heme/steroid-bd"/>
</dbReference>
<feature type="transmembrane region" description="Helical" evidence="18">
    <location>
        <begin position="2151"/>
        <end position="2174"/>
    </location>
</feature>
<dbReference type="InterPro" id="IPR036400">
    <property type="entry name" value="Cyt_B5-like_heme/steroid_sf"/>
</dbReference>
<evidence type="ECO:0000256" key="6">
    <source>
        <dbReference type="ARBA" id="ARBA00022679"/>
    </source>
</evidence>
<gene>
    <name evidence="22" type="ORF">MNAN1_002475</name>
</gene>
<dbReference type="SUPFAM" id="SSF50978">
    <property type="entry name" value="WD40 repeat-like"/>
    <property type="match status" value="1"/>
</dbReference>
<feature type="compositionally biased region" description="Polar residues" evidence="17">
    <location>
        <begin position="2230"/>
        <end position="2244"/>
    </location>
</feature>
<feature type="domain" description="C2H2-type" evidence="19">
    <location>
        <begin position="314"/>
        <end position="337"/>
    </location>
</feature>
<feature type="region of interest" description="Actin-binding" evidence="16">
    <location>
        <begin position="1171"/>
        <end position="1193"/>
    </location>
</feature>
<dbReference type="SMART" id="SM00242">
    <property type="entry name" value="MYSc"/>
    <property type="match status" value="1"/>
</dbReference>
<evidence type="ECO:0000259" key="21">
    <source>
        <dbReference type="PROSITE" id="PS51998"/>
    </source>
</evidence>
<dbReference type="InterPro" id="IPR014876">
    <property type="entry name" value="DEK_C"/>
</dbReference>
<dbReference type="SUPFAM" id="SSF53448">
    <property type="entry name" value="Nucleotide-diphospho-sugar transferases"/>
    <property type="match status" value="1"/>
</dbReference>
<keyword evidence="10 18" id="KW-0472">Membrane</keyword>
<dbReference type="GO" id="GO:0005524">
    <property type="term" value="F:ATP binding"/>
    <property type="evidence" value="ECO:0007669"/>
    <property type="project" value="UniProtKB-UniRule"/>
</dbReference>
<keyword evidence="4" id="KW-1003">Cell membrane</keyword>
<dbReference type="PROSITE" id="PS51998">
    <property type="entry name" value="DEK_C"/>
    <property type="match status" value="1"/>
</dbReference>
<dbReference type="InterPro" id="IPR027417">
    <property type="entry name" value="P-loop_NTPase"/>
</dbReference>
<dbReference type="InterPro" id="IPR001680">
    <property type="entry name" value="WD40_rpt"/>
</dbReference>
<evidence type="ECO:0000256" key="13">
    <source>
        <dbReference type="ARBA" id="ARBA00023329"/>
    </source>
</evidence>
<feature type="transmembrane region" description="Helical" evidence="18">
    <location>
        <begin position="2090"/>
        <end position="2117"/>
    </location>
</feature>
<sequence length="2362" mass="263285">MTSDGPPLRARNECSPKSAPLTCHGHTRPVVHLEHSDKQDDGTYMLLSSCKDGSPMLRDWLGDWVGTFLVWSAKMSGGEAARAATGSADFSAKIWDTYTGECLHTFSHSHIVRSVALDANAQTLLTGGNEKKLRLFDLGKPPADAAGAQLFRTKDNGTTHEGLIRSVVLGRGVDTAHTIVTASEEKLIQWWDLRTMEPTHDMILEEPFVSMERCAGSFGEYITIAAGHDAWFVDLGTHEVVRRHTLPITPSSISLQPTTADTFVAGCTADEWVRIYHYADGSERDLYKGHHGPVHCVSYSPDGEVAASGSEDGCGREFCRRTTLTKHLQRVHPPHKDKNARPHRGSVSAPLRNVQPRPPIAPMSRMRPEMGAPLPETHMRWAPPPMFQPLPPNVPMSAPLMGRFVLNTDMPPPPESAPLLHQPALLPTTPMGLPPAPTPVYLHGPPPMMTPMPPAAPMMPRPTVPMVSSSPSFGYASTSTTTSPSSFMSPAVAPMPTTPLASRITVKKDEEPFGPFALDEDVKPIATAPGSFVRPTDQGSMSGATPTPMPAAGLRRSDIDDEMVTRVCHRYYQSLYYTQVQESVLLVTNPYEAAIEANSEDVLRAYKREFRDSRLMVHGPQLPAHIFRTACNAYFYMQRTGQDQCLFFLGETASGKSESRRLTMRALASVSSALPGKRGARLATQLPAALYVLECMGHIWTEENANASAMALYTELQFNQNGRLIGFKMLPYYLELARVSPLRLAGRPFHLFGLLVAGATPEDRQRWRLDSASLRLLGSEHVRGQDEAGRAAAYRQWCEALTMLGLSATQRTEMLNVLAAILHLGDLEFVHDDGLSASARVVSEESLYIAASLLGVGASALAHALTHLTSVVQGQLCTALLQAEQAAESRDRLMRTLYTLLFAWLNEHMHACFAHASFDTYIGLLDLPGHRNRLHNHLETFAINLAADTVQRHMMHVMRERRLGELNHEGLSHLAPLPSAEAESGAERLRVLTHYPGGLVHIMDDQTRRRPRKNSQTMVEAMQRRWVHHAALEVERVDRLRAPRFLVTHFHGTVAYEPHGWLSRNDESLALEHVSLLRGAQKELADGASGFGSSSAFVRGLFRYAPSMQLPTPPPPRPAPSTKRLARSGTLRAAASREPRDDDVYGGALHEPSAVASDAPPCVLGTLQSSLHTLLEVLDEAKAWFILCVRPNTNALANQCEPSMMRRQLEALGASQLRVGHESDYSVTLTFTEFCDRYGALPPFDAIDMLGVPPAEAKMRVSDAIARMNWTDAHVAMGLHKVFLSHAVFRELEDYLRATDPEEMQYQVRKASADDDEAAQASVDPYSPYKALPSRVSLSPEPAPLWQGWAWESERQSLLGDVEEGPFLDDAKDGGPGEAAPAAGPPVMERLRVTAERRLWVALTWACTFWVPTVLLRLVPRLRRPDVRMAWREKLAINMIIWFICLCSIFVIVFLGNVVCPRQHVYSVNELSGHKGSDAFTAIRGEVFDLHGIIGTHLSAIPVVSRKTLMQYAGEDATSIFPVQVNALCRGPNGPISPWVTLDAANNTDPNARYHDFRAYQATDVRPDWYYEQMWFMRSRYRVGFVGYTPKEIQNMLEDGRTIGVYDGYIYDLTTYVGQGNQGAFRMPEGVAPPPNLDRTILDPNVVQLFTQNPGRDVRAMFDAMAMPAAKRQDQATCLRNLFLIGRVDERSSPRCTFSSYILLALSILMVLTVGFKFFAALQFVRSTPPEDHEKFVVCQIPCYTEGAESVRKTINSIARLRYDDRRKLLVIICDGYVTGAGNDAPTPQIVLEVLGADPDAETEPRSFVSLGEGMKQHNMARVYSGLYEHAGHLVPYLVIAKCGSPSETMRPGNRGKRDSQLILMRFFNKVHYGAAMSPLELELYHHIKNVIGVNPSFYEYLLQVDADTEVEPSALARMVAFFVRDKKVVGLCGETALANEHQSLTTMLQVYEYYISHYLVKAFESLFGSITCLPGCFSMFRFRAPDSQRPLFVSNAVLDDYCENRVDTLHLKNLLYLGEDRYLTTLVLKHFPEYKTQFVQHARCWTIAPDSWRVLLSQRRRWINSTVHNLVELLKTPQLCGFCLFSMRFVVLIDLVSTIVAPVTIGYIVYLIIVVAVDGGTIPMTSIVMLAGIYGLQAIIFLLHRRFDMIGWMIVYLLGLPLWSLVLPLYSFWRMDDFSWGNTRIVTGDKGEKLLVHDEGHFDPRTIPHMTWDEYERELWEHRAPPSADLTSLPHQSMSSVSPWPTKPYSDTPWTLPDDMSLAPDDASAKPSWAEPSDVLDPLPPSEVPWPSTTPYPERPPARLPPNEVLRHDIRQIIASGDLTSMTKRQVRAQLQDLYGCSLHEKKAYINAQIEAALRDL</sequence>
<dbReference type="InterPro" id="IPR013087">
    <property type="entry name" value="Znf_C2H2_type"/>
</dbReference>